<protein>
    <submittedName>
        <fullName evidence="3">F-box domain-containing protein</fullName>
    </submittedName>
</protein>
<accession>A0A915CV10</accession>
<keyword evidence="2" id="KW-1185">Reference proteome</keyword>
<feature type="domain" description="F-box" evidence="1">
    <location>
        <begin position="1"/>
        <end position="44"/>
    </location>
</feature>
<dbReference type="CDD" id="cd09917">
    <property type="entry name" value="F-box_SF"/>
    <property type="match status" value="1"/>
</dbReference>
<dbReference type="WBParaSite" id="jg12673">
    <property type="protein sequence ID" value="jg12673"/>
    <property type="gene ID" value="jg12673"/>
</dbReference>
<evidence type="ECO:0000259" key="1">
    <source>
        <dbReference type="PROSITE" id="PS50181"/>
    </source>
</evidence>
<organism evidence="2 3">
    <name type="scientific">Ditylenchus dipsaci</name>
    <dbReference type="NCBI Taxonomy" id="166011"/>
    <lineage>
        <taxon>Eukaryota</taxon>
        <taxon>Metazoa</taxon>
        <taxon>Ecdysozoa</taxon>
        <taxon>Nematoda</taxon>
        <taxon>Chromadorea</taxon>
        <taxon>Rhabditida</taxon>
        <taxon>Tylenchina</taxon>
        <taxon>Tylenchomorpha</taxon>
        <taxon>Sphaerularioidea</taxon>
        <taxon>Anguinidae</taxon>
        <taxon>Anguininae</taxon>
        <taxon>Ditylenchus</taxon>
    </lineage>
</organism>
<reference evidence="3" key="1">
    <citation type="submission" date="2022-11" db="UniProtKB">
        <authorList>
            <consortium name="WormBaseParasite"/>
        </authorList>
    </citation>
    <scope>IDENTIFICATION</scope>
</reference>
<dbReference type="SUPFAM" id="SSF81383">
    <property type="entry name" value="F-box domain"/>
    <property type="match status" value="1"/>
</dbReference>
<dbReference type="InterPro" id="IPR036047">
    <property type="entry name" value="F-box-like_dom_sf"/>
</dbReference>
<dbReference type="AlphaFoldDB" id="A0A915CV10"/>
<dbReference type="PROSITE" id="PS50181">
    <property type="entry name" value="FBOX"/>
    <property type="match status" value="1"/>
</dbReference>
<evidence type="ECO:0000313" key="3">
    <source>
        <dbReference type="WBParaSite" id="jg12673"/>
    </source>
</evidence>
<evidence type="ECO:0000313" key="2">
    <source>
        <dbReference type="Proteomes" id="UP000887574"/>
    </source>
</evidence>
<sequence>MLPSEILYDVANFLPISSKYNLMCISSRFNQILNSSIPESIRLVNNIMSDDTLNNTERAFKARQIDQSGKTNVLELLLSQLGEPELLEVINGNQNANYLYQMVKLLSDRFSDSLD</sequence>
<proteinExistence type="predicted"/>
<dbReference type="Proteomes" id="UP000887574">
    <property type="component" value="Unplaced"/>
</dbReference>
<name>A0A915CV10_9BILA</name>
<dbReference type="InterPro" id="IPR001810">
    <property type="entry name" value="F-box_dom"/>
</dbReference>